<dbReference type="PANTHER" id="PTHR36456">
    <property type="entry name" value="UPF0232 PROTEIN SCO3875"/>
    <property type="match status" value="1"/>
</dbReference>
<dbReference type="EMBL" id="JAVMIP010000001">
    <property type="protein sequence ID" value="MDS3859179.1"/>
    <property type="molecule type" value="Genomic_DNA"/>
</dbReference>
<name>A0AAE4FP73_9CYAN</name>
<comment type="caution">
    <text evidence="1">The sequence shown here is derived from an EMBL/GenBank/DDBJ whole genome shotgun (WGS) entry which is preliminary data.</text>
</comment>
<dbReference type="InterPro" id="IPR007922">
    <property type="entry name" value="DciA-like"/>
</dbReference>
<dbReference type="Pfam" id="PF05258">
    <property type="entry name" value="DciA"/>
    <property type="match status" value="1"/>
</dbReference>
<dbReference type="PANTHER" id="PTHR36456:SF1">
    <property type="entry name" value="UPF0232 PROTEIN SCO3875"/>
    <property type="match status" value="1"/>
</dbReference>
<evidence type="ECO:0000313" key="2">
    <source>
        <dbReference type="Proteomes" id="UP001268256"/>
    </source>
</evidence>
<proteinExistence type="predicted"/>
<protein>
    <submittedName>
        <fullName evidence="1">DUF721 domain-containing protein</fullName>
    </submittedName>
</protein>
<organism evidence="1 2">
    <name type="scientific">Pseudocalidococcus azoricus BACA0444</name>
    <dbReference type="NCBI Taxonomy" id="2918990"/>
    <lineage>
        <taxon>Bacteria</taxon>
        <taxon>Bacillati</taxon>
        <taxon>Cyanobacteriota</taxon>
        <taxon>Cyanophyceae</taxon>
        <taxon>Acaryochloridales</taxon>
        <taxon>Thermosynechococcaceae</taxon>
        <taxon>Pseudocalidococcus</taxon>
        <taxon>Pseudocalidococcus azoricus</taxon>
    </lineage>
</organism>
<sequence length="177" mass="20284">MPLAPIDRVLVRLQEDPAWSEPQRFWFILQAWNEIVGEVVARQAQPVTILPPHRLQVAVANGVWAQTLSFERLRILAKLNQRLPVPLQDIHFSSRDWPIKQPLQKLTNRSESPIVRSQPRLHKPVPPSAQAAFSQWSTAVQKFTARLPLCPQCQCPTPRPELDQWKMCGLCHARQTA</sequence>
<evidence type="ECO:0000313" key="1">
    <source>
        <dbReference type="EMBL" id="MDS3859179.1"/>
    </source>
</evidence>
<keyword evidence="2" id="KW-1185">Reference proteome</keyword>
<accession>A0AAE4FP73</accession>
<gene>
    <name evidence="1" type="ORF">RIF25_00020</name>
</gene>
<dbReference type="RefSeq" id="WP_322876519.1">
    <property type="nucleotide sequence ID" value="NZ_JAVMIP010000001.1"/>
</dbReference>
<reference evidence="2" key="1">
    <citation type="submission" date="2023-07" db="EMBL/GenBank/DDBJ databases">
        <authorList>
            <person name="Luz R."/>
            <person name="Cordeiro R."/>
            <person name="Fonseca A."/>
            <person name="Goncalves V."/>
        </authorList>
    </citation>
    <scope>NUCLEOTIDE SEQUENCE [LARGE SCALE GENOMIC DNA]</scope>
    <source>
        <strain evidence="2">BACA0444</strain>
    </source>
</reference>
<dbReference type="AlphaFoldDB" id="A0AAE4FP73"/>
<dbReference type="Proteomes" id="UP001268256">
    <property type="component" value="Unassembled WGS sequence"/>
</dbReference>